<evidence type="ECO:0000256" key="5">
    <source>
        <dbReference type="ARBA" id="ARBA00022989"/>
    </source>
</evidence>
<evidence type="ECO:0000256" key="2">
    <source>
        <dbReference type="ARBA" id="ARBA00005808"/>
    </source>
</evidence>
<keyword evidence="4 8" id="KW-0812">Transmembrane</keyword>
<comment type="subcellular location">
    <subcellularLocation>
        <location evidence="1">Cell membrane</location>
        <topology evidence="1">Multi-pass membrane protein</topology>
    </subcellularLocation>
</comment>
<evidence type="ECO:0000256" key="8">
    <source>
        <dbReference type="SAM" id="Phobius"/>
    </source>
</evidence>
<dbReference type="GO" id="GO:0005436">
    <property type="term" value="F:sodium:phosphate symporter activity"/>
    <property type="evidence" value="ECO:0007669"/>
    <property type="project" value="UniProtKB-ARBA"/>
</dbReference>
<feature type="transmembrane region" description="Helical" evidence="8">
    <location>
        <begin position="481"/>
        <end position="505"/>
    </location>
</feature>
<organism evidence="9 10">
    <name type="scientific">Cyclotella atomus</name>
    <dbReference type="NCBI Taxonomy" id="382360"/>
    <lineage>
        <taxon>Eukaryota</taxon>
        <taxon>Sar</taxon>
        <taxon>Stramenopiles</taxon>
        <taxon>Ochrophyta</taxon>
        <taxon>Bacillariophyta</taxon>
        <taxon>Coscinodiscophyceae</taxon>
        <taxon>Thalassiosirophycidae</taxon>
        <taxon>Stephanodiscales</taxon>
        <taxon>Stephanodiscaceae</taxon>
        <taxon>Cyclotella</taxon>
    </lineage>
</organism>
<gene>
    <name evidence="9" type="ORF">ACHAWO_008967</name>
</gene>
<comment type="similarity">
    <text evidence="2">Belongs to the SLC34A transporter family.</text>
</comment>
<feature type="transmembrane region" description="Helical" evidence="8">
    <location>
        <begin position="194"/>
        <end position="214"/>
    </location>
</feature>
<evidence type="ECO:0000313" key="10">
    <source>
        <dbReference type="Proteomes" id="UP001530400"/>
    </source>
</evidence>
<dbReference type="Proteomes" id="UP001530400">
    <property type="component" value="Unassembled WGS sequence"/>
</dbReference>
<accession>A0ABD3NSF2</accession>
<feature type="transmembrane region" description="Helical" evidence="8">
    <location>
        <begin position="68"/>
        <end position="88"/>
    </location>
</feature>
<evidence type="ECO:0000256" key="3">
    <source>
        <dbReference type="ARBA" id="ARBA00022475"/>
    </source>
</evidence>
<evidence type="ECO:0000256" key="1">
    <source>
        <dbReference type="ARBA" id="ARBA00004651"/>
    </source>
</evidence>
<feature type="transmembrane region" description="Helical" evidence="8">
    <location>
        <begin position="437"/>
        <end position="460"/>
    </location>
</feature>
<evidence type="ECO:0000256" key="7">
    <source>
        <dbReference type="SAM" id="MobiDB-lite"/>
    </source>
</evidence>
<sequence length="615" mass="65597">MSTEARVLHSLTKPAPQAGADVVETRKDRATGSTHFGDGDWDQEQAGDIQDATWGEVFQTCCVHNAEGWAVIFIGACAALFFLYFFLFSIELLGSSAKVLGGCSAGGLFGDNTNPVGALVVGMLATVLIQSSSTTTSIIVSLVGADAVSVQSGIYMVMGANIGTSVTNTIVSMGQMADGPQLERAFAGATVHDMFNILTVAILFPLEIITGYLYHLTKAMLPDSVSDGDDWEGPIKQIVSPLADRVIKSNKDVIKDIALGKVASCDEYYPVQCLDGIEDYEHCASKCDKDAGEVKGVDCGIVGSITCDKDVGCPAFFQDGATKKDDDVAGGVCLFLSLLLLILCLIGLVNVLQRGLNGMSTRIIYKATNVNGVVAIAIGAGITVLVQSSSITTSVLTPLVGVGCIQLEQMFPLTLGANIGTTVTGLLASLVSDSVEALQVALAHLFFNITGIVIWYPLPFMRKIPLEAARALGRATRRSKLVPAIYIILVFFVAPLLLLALSAMFEQKTVGFTVLGSFLVIFIAALAARFTWWWKKQNGKQSCLAYLDKREALKNATATLPEDMKFLKSKVAQLCEHTGLPQDEIEEEVDPSEVVKPAPPASFHTDVNVEDDEEA</sequence>
<evidence type="ECO:0000313" key="9">
    <source>
        <dbReference type="EMBL" id="KAL3778072.1"/>
    </source>
</evidence>
<protein>
    <submittedName>
        <fullName evidence="9">Uncharacterized protein</fullName>
    </submittedName>
</protein>
<dbReference type="Pfam" id="PF02690">
    <property type="entry name" value="Na_Pi_cotrans"/>
    <property type="match status" value="2"/>
</dbReference>
<feature type="region of interest" description="Disordered" evidence="7">
    <location>
        <begin position="582"/>
        <end position="615"/>
    </location>
</feature>
<feature type="transmembrane region" description="Helical" evidence="8">
    <location>
        <begin position="511"/>
        <end position="532"/>
    </location>
</feature>
<feature type="transmembrane region" description="Helical" evidence="8">
    <location>
        <begin position="328"/>
        <end position="351"/>
    </location>
</feature>
<dbReference type="EMBL" id="JALLPJ020001007">
    <property type="protein sequence ID" value="KAL3778072.1"/>
    <property type="molecule type" value="Genomic_DNA"/>
</dbReference>
<keyword evidence="5 8" id="KW-1133">Transmembrane helix</keyword>
<feature type="transmembrane region" description="Helical" evidence="8">
    <location>
        <begin position="363"/>
        <end position="386"/>
    </location>
</feature>
<evidence type="ECO:0000256" key="4">
    <source>
        <dbReference type="ARBA" id="ARBA00022692"/>
    </source>
</evidence>
<dbReference type="AlphaFoldDB" id="A0ABD3NSF2"/>
<dbReference type="PANTHER" id="PTHR10010:SF46">
    <property type="entry name" value="SODIUM-DEPENDENT PHOSPHATE TRANSPORT PROTEIN 2B"/>
    <property type="match status" value="1"/>
</dbReference>
<dbReference type="NCBIfam" id="NF037997">
    <property type="entry name" value="Na_Pi_symport"/>
    <property type="match status" value="2"/>
</dbReference>
<dbReference type="InterPro" id="IPR003841">
    <property type="entry name" value="Na/Pi_transpt"/>
</dbReference>
<reference evidence="9 10" key="1">
    <citation type="submission" date="2024-10" db="EMBL/GenBank/DDBJ databases">
        <title>Updated reference genomes for cyclostephanoid diatoms.</title>
        <authorList>
            <person name="Roberts W.R."/>
            <person name="Alverson A.J."/>
        </authorList>
    </citation>
    <scope>NUCLEOTIDE SEQUENCE [LARGE SCALE GENOMIC DNA]</scope>
    <source>
        <strain evidence="9 10">AJA010-31</strain>
    </source>
</reference>
<dbReference type="PANTHER" id="PTHR10010">
    <property type="entry name" value="SOLUTE CARRIER FAMILY 34 SODIUM PHOSPHATE , MEMBER 2-RELATED"/>
    <property type="match status" value="1"/>
</dbReference>
<keyword evidence="10" id="KW-1185">Reference proteome</keyword>
<evidence type="ECO:0000256" key="6">
    <source>
        <dbReference type="ARBA" id="ARBA00023136"/>
    </source>
</evidence>
<keyword evidence="6 8" id="KW-0472">Membrane</keyword>
<comment type="caution">
    <text evidence="9">The sequence shown here is derived from an EMBL/GenBank/DDBJ whole genome shotgun (WGS) entry which is preliminary data.</text>
</comment>
<keyword evidence="3" id="KW-1003">Cell membrane</keyword>
<name>A0ABD3NSF2_9STRA</name>
<dbReference type="GO" id="GO:0005886">
    <property type="term" value="C:plasma membrane"/>
    <property type="evidence" value="ECO:0007669"/>
    <property type="project" value="UniProtKB-SubCell"/>
</dbReference>
<proteinExistence type="inferred from homology"/>